<organism evidence="2">
    <name type="scientific">uncultured Desulfobacteraceae bacterium</name>
    <dbReference type="NCBI Taxonomy" id="218296"/>
    <lineage>
        <taxon>Bacteria</taxon>
        <taxon>Pseudomonadati</taxon>
        <taxon>Thermodesulfobacteriota</taxon>
        <taxon>Desulfobacteria</taxon>
        <taxon>Desulfobacterales</taxon>
        <taxon>Desulfobacteraceae</taxon>
        <taxon>environmental samples</taxon>
    </lineage>
</organism>
<dbReference type="Pfam" id="PF01844">
    <property type="entry name" value="HNH"/>
    <property type="match status" value="1"/>
</dbReference>
<evidence type="ECO:0000259" key="1">
    <source>
        <dbReference type="Pfam" id="PF01844"/>
    </source>
</evidence>
<dbReference type="EMBL" id="CAACVI010000023">
    <property type="protein sequence ID" value="VEN74328.1"/>
    <property type="molecule type" value="Genomic_DNA"/>
</dbReference>
<evidence type="ECO:0000313" key="2">
    <source>
        <dbReference type="EMBL" id="VEN74328.1"/>
    </source>
</evidence>
<feature type="domain" description="HNH" evidence="1">
    <location>
        <begin position="14"/>
        <end position="56"/>
    </location>
</feature>
<sequence>MKKKQKRQQKFGKCVYCGKLANLTVDHIPPKNLFSQPRPNNLITVPSCQKCNSAASKDDEYFRLVMATSINTNISESTKLRDKALRALEKPNKKGFQKAFLNRIKEVELYTPTGLFICNTALYNADFERLNKVASRIVRGLYFYHRKVSIPKRHIINVIPFQTLNPDDKELMNKISKVVSHILIKTPIIIGDDVFKYWHGFNDDEQDCSIWVLQFYNYFEFIVIVKRKI</sequence>
<name>A0A484HJB3_9BACT</name>
<dbReference type="GO" id="GO:0003676">
    <property type="term" value="F:nucleic acid binding"/>
    <property type="evidence" value="ECO:0007669"/>
    <property type="project" value="InterPro"/>
</dbReference>
<keyword evidence="2" id="KW-0540">Nuclease</keyword>
<accession>A0A484HJB3</accession>
<keyword evidence="2" id="KW-0255">Endonuclease</keyword>
<dbReference type="InterPro" id="IPR003615">
    <property type="entry name" value="HNH_nuc"/>
</dbReference>
<proteinExistence type="predicted"/>
<dbReference type="AlphaFoldDB" id="A0A484HJB3"/>
<keyword evidence="2" id="KW-0378">Hydrolase</keyword>
<gene>
    <name evidence="2" type="ORF">EPICR_30263</name>
</gene>
<protein>
    <submittedName>
        <fullName evidence="2">Putative HNH endonuclease</fullName>
    </submittedName>
</protein>
<dbReference type="GO" id="GO:0004519">
    <property type="term" value="F:endonuclease activity"/>
    <property type="evidence" value="ECO:0007669"/>
    <property type="project" value="UniProtKB-KW"/>
</dbReference>
<dbReference type="InterPro" id="IPR002711">
    <property type="entry name" value="HNH"/>
</dbReference>
<dbReference type="GO" id="GO:0008270">
    <property type="term" value="F:zinc ion binding"/>
    <property type="evidence" value="ECO:0007669"/>
    <property type="project" value="InterPro"/>
</dbReference>
<dbReference type="CDD" id="cd00085">
    <property type="entry name" value="HNHc"/>
    <property type="match status" value="1"/>
</dbReference>
<reference evidence="2" key="1">
    <citation type="submission" date="2019-01" db="EMBL/GenBank/DDBJ databases">
        <authorList>
            <consortium name="Genoscope - CEA"/>
            <person name="William W."/>
        </authorList>
    </citation>
    <scope>NUCLEOTIDE SEQUENCE</scope>
    <source>
        <strain evidence="2">CR-1</strain>
    </source>
</reference>
<dbReference type="Gene3D" id="1.10.30.50">
    <property type="match status" value="1"/>
</dbReference>